<dbReference type="InterPro" id="IPR018076">
    <property type="entry name" value="T2SS_GspF_dom"/>
</dbReference>
<protein>
    <submittedName>
        <fullName evidence="11">Type II secretion system F family protein</fullName>
    </submittedName>
</protein>
<comment type="caution">
    <text evidence="11">The sequence shown here is derived from an EMBL/GenBank/DDBJ whole genome shotgun (WGS) entry which is preliminary data.</text>
</comment>
<dbReference type="Gene3D" id="1.20.81.30">
    <property type="entry name" value="Type II secretion system (T2SS), domain F"/>
    <property type="match status" value="2"/>
</dbReference>
<evidence type="ECO:0000313" key="11">
    <source>
        <dbReference type="EMBL" id="MFL0268571.1"/>
    </source>
</evidence>
<name>A0ABW8TVK9_9CLOT</name>
<comment type="similarity">
    <text evidence="2 8">Belongs to the GSP F family.</text>
</comment>
<evidence type="ECO:0000313" key="12">
    <source>
        <dbReference type="Proteomes" id="UP001623661"/>
    </source>
</evidence>
<keyword evidence="6 9" id="KW-1133">Transmembrane helix</keyword>
<gene>
    <name evidence="11" type="ORF">ACJDUH_10770</name>
</gene>
<keyword evidence="3 8" id="KW-0813">Transport</keyword>
<evidence type="ECO:0000256" key="9">
    <source>
        <dbReference type="SAM" id="Phobius"/>
    </source>
</evidence>
<evidence type="ECO:0000256" key="4">
    <source>
        <dbReference type="ARBA" id="ARBA00022475"/>
    </source>
</evidence>
<dbReference type="PRINTS" id="PR00812">
    <property type="entry name" value="BCTERIALGSPF"/>
</dbReference>
<dbReference type="InterPro" id="IPR001992">
    <property type="entry name" value="T2SS_GspF/T4SS_PilC_CS"/>
</dbReference>
<keyword evidence="12" id="KW-1185">Reference proteome</keyword>
<keyword evidence="5 8" id="KW-0812">Transmembrane</keyword>
<dbReference type="InterPro" id="IPR003004">
    <property type="entry name" value="GspF/PilC"/>
</dbReference>
<organism evidence="11 12">
    <name type="scientific">Candidatus Clostridium radicumherbarum</name>
    <dbReference type="NCBI Taxonomy" id="3381662"/>
    <lineage>
        <taxon>Bacteria</taxon>
        <taxon>Bacillati</taxon>
        <taxon>Bacillota</taxon>
        <taxon>Clostridia</taxon>
        <taxon>Eubacteriales</taxon>
        <taxon>Clostridiaceae</taxon>
        <taxon>Clostridium</taxon>
    </lineage>
</organism>
<feature type="domain" description="Type II secretion system protein GspF" evidence="10">
    <location>
        <begin position="270"/>
        <end position="392"/>
    </location>
</feature>
<feature type="domain" description="Type II secretion system protein GspF" evidence="10">
    <location>
        <begin position="67"/>
        <end position="189"/>
    </location>
</feature>
<dbReference type="PROSITE" id="PS00874">
    <property type="entry name" value="T2SP_F"/>
    <property type="match status" value="1"/>
</dbReference>
<evidence type="ECO:0000259" key="10">
    <source>
        <dbReference type="Pfam" id="PF00482"/>
    </source>
</evidence>
<sequence>MPSYQYEARTIDGNIIKGKIDADNENLVRASLRERDYYPQSIKLLNKSLDINISEYRRVPLQSISIFCRQFSFTVSAGMNILRAIDVVGEQTENKKLRNILRVVHSDIEKGSSLSDALRKYKDIPEMLVNMISVGEVSGTLEKVMLRMADYYEKSYKLQKKIRGSLTYPLVICIVAIIVVNLLLIFVLPTFVGMITSAGGKLPLPTIIVMGLADFMKKYGLILMVTVVLLIIIARVIIKTNEEFGERVDMLKLKLPIFGSILTKIVTARFTRTFGTLLSSGVPVLEIINICTKVVGNKMASKLLTSTTEAVKKGQTIGASLEGRGVFPRMLTQMMKIGEEAGTLDSIMEKTAEFYDNEVDNATANLSTLIEPLIIVFLGIGVGFIVLAMILPIFDMYGAIASQ</sequence>
<keyword evidence="7 9" id="KW-0472">Membrane</keyword>
<evidence type="ECO:0000256" key="3">
    <source>
        <dbReference type="ARBA" id="ARBA00022448"/>
    </source>
</evidence>
<feature type="transmembrane region" description="Helical" evidence="9">
    <location>
        <begin position="166"/>
        <end position="199"/>
    </location>
</feature>
<feature type="transmembrane region" description="Helical" evidence="9">
    <location>
        <begin position="373"/>
        <end position="394"/>
    </location>
</feature>
<keyword evidence="4" id="KW-1003">Cell membrane</keyword>
<dbReference type="Pfam" id="PF00482">
    <property type="entry name" value="T2SSF"/>
    <property type="match status" value="2"/>
</dbReference>
<dbReference type="EMBL" id="JBJHZY010000002">
    <property type="protein sequence ID" value="MFL0268571.1"/>
    <property type="molecule type" value="Genomic_DNA"/>
</dbReference>
<evidence type="ECO:0000256" key="2">
    <source>
        <dbReference type="ARBA" id="ARBA00005745"/>
    </source>
</evidence>
<dbReference type="PANTHER" id="PTHR30012">
    <property type="entry name" value="GENERAL SECRETION PATHWAY PROTEIN"/>
    <property type="match status" value="1"/>
</dbReference>
<comment type="subcellular location">
    <subcellularLocation>
        <location evidence="1 8">Cell membrane</location>
        <topology evidence="1 8">Multi-pass membrane protein</topology>
    </subcellularLocation>
</comment>
<evidence type="ECO:0000256" key="5">
    <source>
        <dbReference type="ARBA" id="ARBA00022692"/>
    </source>
</evidence>
<evidence type="ECO:0000256" key="7">
    <source>
        <dbReference type="ARBA" id="ARBA00023136"/>
    </source>
</evidence>
<dbReference type="InterPro" id="IPR042094">
    <property type="entry name" value="T2SS_GspF_sf"/>
</dbReference>
<dbReference type="PANTHER" id="PTHR30012:SF0">
    <property type="entry name" value="TYPE II SECRETION SYSTEM PROTEIN F-RELATED"/>
    <property type="match status" value="1"/>
</dbReference>
<reference evidence="11 12" key="1">
    <citation type="submission" date="2024-11" db="EMBL/GenBank/DDBJ databases">
        <authorList>
            <person name="Heng Y.C."/>
            <person name="Lim A.C.H."/>
            <person name="Lee J.K.Y."/>
            <person name="Kittelmann S."/>
        </authorList>
    </citation>
    <scope>NUCLEOTIDE SEQUENCE [LARGE SCALE GENOMIC DNA]</scope>
    <source>
        <strain evidence="11 12">WILCCON 0202</strain>
    </source>
</reference>
<dbReference type="Proteomes" id="UP001623661">
    <property type="component" value="Unassembled WGS sequence"/>
</dbReference>
<evidence type="ECO:0000256" key="6">
    <source>
        <dbReference type="ARBA" id="ARBA00022989"/>
    </source>
</evidence>
<evidence type="ECO:0000256" key="1">
    <source>
        <dbReference type="ARBA" id="ARBA00004651"/>
    </source>
</evidence>
<feature type="transmembrane region" description="Helical" evidence="9">
    <location>
        <begin position="219"/>
        <end position="238"/>
    </location>
</feature>
<accession>A0ABW8TVK9</accession>
<dbReference type="RefSeq" id="WP_406765198.1">
    <property type="nucleotide sequence ID" value="NZ_JBJHZY010000002.1"/>
</dbReference>
<proteinExistence type="inferred from homology"/>
<evidence type="ECO:0000256" key="8">
    <source>
        <dbReference type="RuleBase" id="RU003923"/>
    </source>
</evidence>